<feature type="region of interest" description="Disordered" evidence="22">
    <location>
        <begin position="1053"/>
        <end position="1089"/>
    </location>
</feature>
<dbReference type="PROSITE" id="PS00972">
    <property type="entry name" value="USP_1"/>
    <property type="match status" value="1"/>
</dbReference>
<dbReference type="GO" id="GO:0004843">
    <property type="term" value="F:cysteine-type deubiquitinase activity"/>
    <property type="evidence" value="ECO:0007669"/>
    <property type="project" value="UniProtKB-EC"/>
</dbReference>
<dbReference type="Gene3D" id="3.90.70.10">
    <property type="entry name" value="Cysteine proteinases"/>
    <property type="match status" value="2"/>
</dbReference>
<keyword evidence="7" id="KW-0479">Metal-binding</keyword>
<evidence type="ECO:0000259" key="25">
    <source>
        <dbReference type="PROSITE" id="PS50865"/>
    </source>
</evidence>
<evidence type="ECO:0000256" key="19">
    <source>
        <dbReference type="ARBA" id="ARBA00078778"/>
    </source>
</evidence>
<dbReference type="Pfam" id="PF16602">
    <property type="entry name" value="USP19_linker"/>
    <property type="match status" value="1"/>
</dbReference>
<dbReference type="PANTHER" id="PTHR21646:SF74">
    <property type="entry name" value="UBIQUITIN CARBOXYL-TERMINAL HYDROLASE 19"/>
    <property type="match status" value="1"/>
</dbReference>
<name>A0A7K4QH64_9TYRA</name>
<evidence type="ECO:0000256" key="14">
    <source>
        <dbReference type="ARBA" id="ARBA00022833"/>
    </source>
</evidence>
<evidence type="ECO:0000256" key="7">
    <source>
        <dbReference type="ARBA" id="ARBA00022723"/>
    </source>
</evidence>
<feature type="non-terminal residue" evidence="27">
    <location>
        <position position="1489"/>
    </location>
</feature>
<dbReference type="InterPro" id="IPR008978">
    <property type="entry name" value="HSP20-like_chaperone"/>
</dbReference>
<feature type="region of interest" description="Disordered" evidence="22">
    <location>
        <begin position="529"/>
        <end position="588"/>
    </location>
</feature>
<keyword evidence="8" id="KW-0677">Repeat</keyword>
<dbReference type="Pfam" id="PF01753">
    <property type="entry name" value="zf-MYND"/>
    <property type="match status" value="1"/>
</dbReference>
<keyword evidence="15 23" id="KW-1133">Transmembrane helix</keyword>
<evidence type="ECO:0000256" key="3">
    <source>
        <dbReference type="ARBA" id="ARBA00012759"/>
    </source>
</evidence>
<evidence type="ECO:0000256" key="17">
    <source>
        <dbReference type="ARBA" id="ARBA00071653"/>
    </source>
</evidence>
<feature type="transmembrane region" description="Helical" evidence="23">
    <location>
        <begin position="1462"/>
        <end position="1483"/>
    </location>
</feature>
<evidence type="ECO:0000256" key="4">
    <source>
        <dbReference type="ARBA" id="ARBA00022553"/>
    </source>
</evidence>
<comment type="subcellular location">
    <subcellularLocation>
        <location evidence="2">Endoplasmic reticulum membrane</location>
        <topology evidence="2">Single-pass membrane protein</topology>
    </subcellularLocation>
</comment>
<evidence type="ECO:0000256" key="1">
    <source>
        <dbReference type="ARBA" id="ARBA00000707"/>
    </source>
</evidence>
<comment type="caution">
    <text evidence="27">The sequence shown here is derived from an EMBL/GenBank/DDBJ whole genome shotgun (WGS) entry which is preliminary data.</text>
</comment>
<reference evidence="27 28" key="1">
    <citation type="submission" date="2019-09" db="EMBL/GenBank/DDBJ databases">
        <title>Bird 10,000 Genomes (B10K) Project - Family phase.</title>
        <authorList>
            <person name="Zhang G."/>
        </authorList>
    </citation>
    <scope>NUCLEOTIDE SEQUENCE [LARGE SCALE GENOMIC DNA]</scope>
    <source>
        <strain evidence="27">B10K-DU-004-15</strain>
        <tissue evidence="27">Mixed tissue sample</tissue>
    </source>
</reference>
<evidence type="ECO:0000256" key="22">
    <source>
        <dbReference type="SAM" id="MobiDB-lite"/>
    </source>
</evidence>
<dbReference type="InterPro" id="IPR038765">
    <property type="entry name" value="Papain-like_cys_pep_sf"/>
</dbReference>
<evidence type="ECO:0000256" key="23">
    <source>
        <dbReference type="SAM" id="Phobius"/>
    </source>
</evidence>
<proteinExistence type="predicted"/>
<dbReference type="Pfam" id="PF00443">
    <property type="entry name" value="UCH"/>
    <property type="match status" value="1"/>
</dbReference>
<dbReference type="Proteomes" id="UP000556200">
    <property type="component" value="Unassembled WGS sequence"/>
</dbReference>
<dbReference type="CDD" id="cd06466">
    <property type="entry name" value="p23_CS_SGT1_like"/>
    <property type="match status" value="1"/>
</dbReference>
<evidence type="ECO:0000256" key="21">
    <source>
        <dbReference type="PROSITE-ProRule" id="PRU00134"/>
    </source>
</evidence>
<feature type="domain" description="MYND-type" evidence="25">
    <location>
        <begin position="940"/>
        <end position="982"/>
    </location>
</feature>
<dbReference type="Gene3D" id="6.10.140.2220">
    <property type="match status" value="1"/>
</dbReference>
<keyword evidence="14" id="KW-0862">Zinc</keyword>
<dbReference type="FunFam" id="2.60.40.790:FF:000004">
    <property type="entry name" value="ubiquitin carboxyl-terminal hydrolase 19 isoform X9"/>
    <property type="match status" value="1"/>
</dbReference>
<evidence type="ECO:0000259" key="24">
    <source>
        <dbReference type="PROSITE" id="PS50235"/>
    </source>
</evidence>
<feature type="domain" description="CS" evidence="26">
    <location>
        <begin position="139"/>
        <end position="228"/>
    </location>
</feature>
<dbReference type="SUPFAM" id="SSF49764">
    <property type="entry name" value="HSP20-like chaperones"/>
    <property type="match status" value="2"/>
</dbReference>
<dbReference type="FunFam" id="3.90.70.10:FF:000012">
    <property type="entry name" value="ubiquitin carboxyl-terminal hydrolase 19 isoform X2"/>
    <property type="match status" value="1"/>
</dbReference>
<evidence type="ECO:0000256" key="13">
    <source>
        <dbReference type="ARBA" id="ARBA00022824"/>
    </source>
</evidence>
<dbReference type="InterPro" id="IPR018200">
    <property type="entry name" value="USP_CS"/>
</dbReference>
<organism evidence="27 28">
    <name type="scientific">Neopipo cinnamomea</name>
    <dbReference type="NCBI Taxonomy" id="456388"/>
    <lineage>
        <taxon>Eukaryota</taxon>
        <taxon>Metazoa</taxon>
        <taxon>Chordata</taxon>
        <taxon>Craniata</taxon>
        <taxon>Vertebrata</taxon>
        <taxon>Euteleostomi</taxon>
        <taxon>Archelosauria</taxon>
        <taxon>Archosauria</taxon>
        <taxon>Dinosauria</taxon>
        <taxon>Saurischia</taxon>
        <taxon>Theropoda</taxon>
        <taxon>Coelurosauria</taxon>
        <taxon>Aves</taxon>
        <taxon>Neognathae</taxon>
        <taxon>Neoaves</taxon>
        <taxon>Telluraves</taxon>
        <taxon>Australaves</taxon>
        <taxon>Passeriformes</taxon>
        <taxon>Tyrannidae</taxon>
        <taxon>Neopipo</taxon>
    </lineage>
</organism>
<keyword evidence="4" id="KW-0597">Phosphoprotein</keyword>
<keyword evidence="11 27" id="KW-0378">Hydrolase</keyword>
<dbReference type="FunFam" id="2.60.40.790:FF:000074">
    <property type="entry name" value="Ubiquitin-specific peptidase 19"/>
    <property type="match status" value="1"/>
</dbReference>
<evidence type="ECO:0000256" key="12">
    <source>
        <dbReference type="ARBA" id="ARBA00022807"/>
    </source>
</evidence>
<evidence type="ECO:0000256" key="2">
    <source>
        <dbReference type="ARBA" id="ARBA00004389"/>
    </source>
</evidence>
<evidence type="ECO:0000313" key="28">
    <source>
        <dbReference type="Proteomes" id="UP000556200"/>
    </source>
</evidence>
<dbReference type="CDD" id="cd02674">
    <property type="entry name" value="Peptidase_C19R"/>
    <property type="match status" value="1"/>
</dbReference>
<dbReference type="SUPFAM" id="SSF54001">
    <property type="entry name" value="Cysteine proteinases"/>
    <property type="match status" value="1"/>
</dbReference>
<dbReference type="Gene3D" id="2.60.40.790">
    <property type="match status" value="2"/>
</dbReference>
<evidence type="ECO:0000256" key="5">
    <source>
        <dbReference type="ARBA" id="ARBA00022670"/>
    </source>
</evidence>
<feature type="non-terminal residue" evidence="27">
    <location>
        <position position="1"/>
    </location>
</feature>
<dbReference type="PROSITE" id="PS01360">
    <property type="entry name" value="ZF_MYND_1"/>
    <property type="match status" value="1"/>
</dbReference>
<dbReference type="PANTHER" id="PTHR21646">
    <property type="entry name" value="UBIQUITIN CARBOXYL-TERMINAL HYDROLASE"/>
    <property type="match status" value="1"/>
</dbReference>
<dbReference type="GO" id="GO:0031647">
    <property type="term" value="P:regulation of protein stability"/>
    <property type="evidence" value="ECO:0007669"/>
    <property type="project" value="UniProtKB-ARBA"/>
</dbReference>
<feature type="region of interest" description="Disordered" evidence="22">
    <location>
        <begin position="249"/>
        <end position="353"/>
    </location>
</feature>
<keyword evidence="5" id="KW-0645">Protease</keyword>
<keyword evidence="28" id="KW-1185">Reference proteome</keyword>
<evidence type="ECO:0000256" key="16">
    <source>
        <dbReference type="ARBA" id="ARBA00023136"/>
    </source>
</evidence>
<keyword evidence="16 23" id="KW-0472">Membrane</keyword>
<dbReference type="GO" id="GO:0036503">
    <property type="term" value="P:ERAD pathway"/>
    <property type="evidence" value="ECO:0007669"/>
    <property type="project" value="TreeGrafter"/>
</dbReference>
<keyword evidence="13" id="KW-0256">Endoplasmic reticulum</keyword>
<feature type="compositionally biased region" description="Basic and acidic residues" evidence="22">
    <location>
        <begin position="260"/>
        <end position="278"/>
    </location>
</feature>
<comment type="catalytic activity">
    <reaction evidence="1">
        <text>Thiol-dependent hydrolysis of ester, thioester, amide, peptide and isopeptide bonds formed by the C-terminal Gly of ubiquitin (a 76-residue protein attached to proteins as an intracellular targeting signal).</text>
        <dbReference type="EC" id="3.4.19.12"/>
    </reaction>
</comment>
<feature type="compositionally biased region" description="Basic and acidic residues" evidence="22">
    <location>
        <begin position="15"/>
        <end position="38"/>
    </location>
</feature>
<keyword evidence="6 23" id="KW-0812">Transmembrane</keyword>
<evidence type="ECO:0000256" key="9">
    <source>
        <dbReference type="ARBA" id="ARBA00022771"/>
    </source>
</evidence>
<dbReference type="GO" id="GO:0016579">
    <property type="term" value="P:protein deubiquitination"/>
    <property type="evidence" value="ECO:0007669"/>
    <property type="project" value="InterPro"/>
</dbReference>
<dbReference type="InterPro" id="IPR050185">
    <property type="entry name" value="Ub_carboxyl-term_hydrolase"/>
</dbReference>
<evidence type="ECO:0000256" key="20">
    <source>
        <dbReference type="ARBA" id="ARBA00081973"/>
    </source>
</evidence>
<gene>
    <name evidence="27" type="primary">Usp19</name>
    <name evidence="27" type="ORF">NEOCIN_R10487</name>
</gene>
<protein>
    <recommendedName>
        <fullName evidence="17">Ubiquitin carboxyl-terminal hydrolase 19</fullName>
        <ecNumber evidence="3">3.4.19.12</ecNumber>
    </recommendedName>
    <alternativeName>
        <fullName evidence="20">Deubiquitinating enzyme 19</fullName>
    </alternativeName>
    <alternativeName>
        <fullName evidence="18">Ubiquitin thioesterase 19</fullName>
    </alternativeName>
    <alternativeName>
        <fullName evidence="19">Ubiquitin-specific-processing protease 19</fullName>
    </alternativeName>
</protein>
<dbReference type="Pfam" id="PF04969">
    <property type="entry name" value="CS"/>
    <property type="match status" value="2"/>
</dbReference>
<dbReference type="PROSITE" id="PS00973">
    <property type="entry name" value="USP_2"/>
    <property type="match status" value="1"/>
</dbReference>
<evidence type="ECO:0000313" key="27">
    <source>
        <dbReference type="EMBL" id="NWQ60350.1"/>
    </source>
</evidence>
<evidence type="ECO:0000256" key="6">
    <source>
        <dbReference type="ARBA" id="ARBA00022692"/>
    </source>
</evidence>
<dbReference type="EC" id="3.4.19.12" evidence="3"/>
<dbReference type="InterPro" id="IPR001394">
    <property type="entry name" value="Peptidase_C19_UCH"/>
</dbReference>
<sequence length="1489" mass="166022">MSSSTNGPGQRRVSRGLDDAANKKKQKDRANQESKEGESPSAALCSCCHCFSARGQGAVALSLLPGKAHDPVGVEQALRHFWVSEVILWEAGIRCQVVLVTQSDLEGVSRPELEQAETAQEKDSEEGKSSKWVTLPSLFLELLLDWKQNADEIIVKLNLGSGALKVEDIHTAFTDTDCLVKLPDGRQWSCQFYEEIEGSCSKIQCKKGNFLQLVLQKKIPLHTWSSLLKRRKDGSKELAKGATCWENGKEKAASAELIPEEPRAEGTELPRSRREPSNPKRAPGKSEALGGKSPASPGTQSGPSAKRAVYLKMAPTEEEPNARVTGSAEPSKGHSGRASSRRNGRASQVDAPTALTDIALPLEKKRVLQPGSPAEPLRGRDCTPILGESSKAVPVASPPLGRDGEKRDWSKDDVALEAAADEPEPFVSLTFVKNDSYEKGNDLVVVHVYVKEIHKETSKVLFREQDFTLVFQTSDTNFLRLHPGCGPHTVFRWQVKLRNLIEPDQCVYNFTVSRIDVCLKKRQSQRWGGLEAPATRGAVGGAKVAMPTGPTPLDKNPPGSNQHPLSSKEEARTSDKEKPRVEDGGLDGVAARTAPEHVAVKQEPHIPSPKPTCMVPPMTHSPVSAESVEDDEDEDEKKKVCLPGFTGLVNLGNTCFMNSVIQSLSNTRELRDYFHDRSFESEINYNNPLGTGGRLAIGFAMLLRALWKGTHHAFQPSKLKAIVASKASQFTGYAQHDAQEFMAFLLDGLHEDLNRIQNKPYTETVDSDGRPDEVVAEEAWQRHKMRNDSFIVDLFQGQYKSKLVCPVCSKVSITFDPFLYLPVPLPQKQKVLTVYYFAKEPHKKPIKFLVSISKENSSAMEVLESVAHSVHVKPENLRLAEVIKNHFHRMFLPSNSLDMVLPTDLLLCFEVLSPELAKERVVELQVQQRPQVPSGPVAKCAACQKKQLPEDEKLRRCTRCYRVGYCNVACQKTHWPDHKASCRPENIGFPFLISVPESRLTYTRLAQLLEGYARYSVSVFQPPFQLGRMSPEQGLQPLHSDKLEPLAKSSCAAALSPSGPELGEGDRASSLLQEPPLSPAVPELHPEMGDTGTVRSKVLTARSSLLSLDSGFSEHMESQGDSCCEKEPSYERAIKPEAAIPGYQHTPDSLSARATQFYINKIDAANREYKLEDKGDTPLELTDNCSLALVWKNNERLKEFVLVESKELECVEDPGSASEAARAGHFTLEQCLNLFTKPEVLAPEEAWYCPKCKQHREASKQLMLWRLPNVLIIQLKRFSFRSFIWRDKINDMVDFPVRSLDLSKFCIGRKGEQHLPMYDLYAVINHYGGMIGGHYTAYARLPNDKNSQRSDVGWRLFDDSTVTTVDESQVVTRYAYVLFYRRRNSPVERPLPGHPSDHRTERTPSAEAAASQASLIWQELEAEEQELQLEAPQRPARNSWRPCGQKRSLGTPQHPDEGCVRYFVLATTAAIVALFLNVFYPLIYQPRWR</sequence>
<feature type="region of interest" description="Disordered" evidence="22">
    <location>
        <begin position="1429"/>
        <end position="1451"/>
    </location>
</feature>
<keyword evidence="10" id="KW-0833">Ubl conjugation pathway</keyword>
<dbReference type="EMBL" id="VYZA01000023">
    <property type="protein sequence ID" value="NWQ60350.1"/>
    <property type="molecule type" value="Genomic_DNA"/>
</dbReference>
<feature type="compositionally biased region" description="Basic and acidic residues" evidence="22">
    <location>
        <begin position="566"/>
        <end position="583"/>
    </location>
</feature>
<dbReference type="InterPro" id="IPR002893">
    <property type="entry name" value="Znf_MYND"/>
</dbReference>
<evidence type="ECO:0000256" key="10">
    <source>
        <dbReference type="ARBA" id="ARBA00022786"/>
    </source>
</evidence>
<evidence type="ECO:0000256" key="8">
    <source>
        <dbReference type="ARBA" id="ARBA00022737"/>
    </source>
</evidence>
<dbReference type="FunFam" id="3.90.70.10:FF:000020">
    <property type="entry name" value="ubiquitin carboxyl-terminal hydrolase 19 isoform X4"/>
    <property type="match status" value="1"/>
</dbReference>
<feature type="domain" description="USP" evidence="24">
    <location>
        <begin position="646"/>
        <end position="1383"/>
    </location>
</feature>
<accession>A0A7K4QH64</accession>
<keyword evidence="9 21" id="KW-0863">Zinc-finger</keyword>
<dbReference type="PROSITE" id="PS50865">
    <property type="entry name" value="ZF_MYND_2"/>
    <property type="match status" value="1"/>
</dbReference>
<dbReference type="InterPro" id="IPR028889">
    <property type="entry name" value="USP"/>
</dbReference>
<feature type="region of interest" description="Disordered" evidence="22">
    <location>
        <begin position="1"/>
        <end position="40"/>
    </location>
</feature>
<feature type="domain" description="CS" evidence="26">
    <location>
        <begin position="429"/>
        <end position="531"/>
    </location>
</feature>
<evidence type="ECO:0000259" key="26">
    <source>
        <dbReference type="PROSITE" id="PS51203"/>
    </source>
</evidence>
<dbReference type="GO" id="GO:0008270">
    <property type="term" value="F:zinc ion binding"/>
    <property type="evidence" value="ECO:0007669"/>
    <property type="project" value="UniProtKB-KW"/>
</dbReference>
<dbReference type="GO" id="GO:0005789">
    <property type="term" value="C:endoplasmic reticulum membrane"/>
    <property type="evidence" value="ECO:0007669"/>
    <property type="project" value="UniProtKB-SubCell"/>
</dbReference>
<keyword evidence="12" id="KW-0788">Thiol protease</keyword>
<evidence type="ECO:0000256" key="11">
    <source>
        <dbReference type="ARBA" id="ARBA00022801"/>
    </source>
</evidence>
<evidence type="ECO:0000256" key="15">
    <source>
        <dbReference type="ARBA" id="ARBA00022989"/>
    </source>
</evidence>
<dbReference type="InterPro" id="IPR007052">
    <property type="entry name" value="CS_dom"/>
</dbReference>
<dbReference type="SUPFAM" id="SSF144232">
    <property type="entry name" value="HIT/MYND zinc finger-like"/>
    <property type="match status" value="1"/>
</dbReference>
<dbReference type="PROSITE" id="PS50235">
    <property type="entry name" value="USP_3"/>
    <property type="match status" value="1"/>
</dbReference>
<dbReference type="PROSITE" id="PS51203">
    <property type="entry name" value="CS"/>
    <property type="match status" value="2"/>
</dbReference>
<evidence type="ECO:0000256" key="18">
    <source>
        <dbReference type="ARBA" id="ARBA00075186"/>
    </source>
</evidence>